<proteinExistence type="predicted"/>
<feature type="domain" description="Thiolase N-terminal" evidence="1">
    <location>
        <begin position="84"/>
        <end position="222"/>
    </location>
</feature>
<dbReference type="Gene3D" id="3.40.47.10">
    <property type="match status" value="1"/>
</dbReference>
<organism evidence="3 4">
    <name type="scientific">Candidatus Zymogenus saltonus</name>
    <dbReference type="NCBI Taxonomy" id="2844893"/>
    <lineage>
        <taxon>Bacteria</taxon>
        <taxon>Deltaproteobacteria</taxon>
        <taxon>Candidatus Zymogenia</taxon>
        <taxon>Candidatus Zymogeniales</taxon>
        <taxon>Candidatus Zymogenaceae</taxon>
        <taxon>Candidatus Zymogenus</taxon>
    </lineage>
</organism>
<reference evidence="3" key="2">
    <citation type="submission" date="2021-01" db="EMBL/GenBank/DDBJ databases">
        <authorList>
            <person name="Hahn C.R."/>
            <person name="Youssef N.H."/>
            <person name="Elshahed M."/>
        </authorList>
    </citation>
    <scope>NUCLEOTIDE SEQUENCE</scope>
    <source>
        <strain evidence="3">Zod_Metabat.24</strain>
    </source>
</reference>
<evidence type="ECO:0000313" key="3">
    <source>
        <dbReference type="EMBL" id="MBN1574024.1"/>
    </source>
</evidence>
<feature type="domain" description="Thiolase C-terminal" evidence="2">
    <location>
        <begin position="249"/>
        <end position="384"/>
    </location>
</feature>
<dbReference type="PANTHER" id="PTHR42870">
    <property type="entry name" value="ACETYL-COA C-ACETYLTRANSFERASE"/>
    <property type="match status" value="1"/>
</dbReference>
<dbReference type="InterPro" id="IPR016039">
    <property type="entry name" value="Thiolase-like"/>
</dbReference>
<comment type="caution">
    <text evidence="3">The sequence shown here is derived from an EMBL/GenBank/DDBJ whole genome shotgun (WGS) entry which is preliminary data.</text>
</comment>
<dbReference type="CDD" id="cd00829">
    <property type="entry name" value="SCP-x_thiolase"/>
    <property type="match status" value="1"/>
</dbReference>
<evidence type="ECO:0000313" key="4">
    <source>
        <dbReference type="Proteomes" id="UP000809273"/>
    </source>
</evidence>
<dbReference type="Proteomes" id="UP000809273">
    <property type="component" value="Unassembled WGS sequence"/>
</dbReference>
<gene>
    <name evidence="3" type="ORF">JW984_12580</name>
</gene>
<dbReference type="InterPro" id="IPR055140">
    <property type="entry name" value="Thiolase_C_2"/>
</dbReference>
<dbReference type="SUPFAM" id="SSF53901">
    <property type="entry name" value="Thiolase-like"/>
    <property type="match status" value="2"/>
</dbReference>
<protein>
    <submittedName>
        <fullName evidence="3">Thiolase family protein</fullName>
    </submittedName>
</protein>
<accession>A0A9D8PP67</accession>
<dbReference type="EMBL" id="JAFGIX010000063">
    <property type="protein sequence ID" value="MBN1574024.1"/>
    <property type="molecule type" value="Genomic_DNA"/>
</dbReference>
<dbReference type="AlphaFoldDB" id="A0A9D8PP67"/>
<dbReference type="PANTHER" id="PTHR42870:SF6">
    <property type="entry name" value="ACETYL-COA C-ACYLTRANSFERASE"/>
    <property type="match status" value="1"/>
</dbReference>
<evidence type="ECO:0000259" key="1">
    <source>
        <dbReference type="Pfam" id="PF00108"/>
    </source>
</evidence>
<evidence type="ECO:0000259" key="2">
    <source>
        <dbReference type="Pfam" id="PF22691"/>
    </source>
</evidence>
<dbReference type="GO" id="GO:0016747">
    <property type="term" value="F:acyltransferase activity, transferring groups other than amino-acyl groups"/>
    <property type="evidence" value="ECO:0007669"/>
    <property type="project" value="InterPro"/>
</dbReference>
<dbReference type="Pfam" id="PF22691">
    <property type="entry name" value="Thiolase_C_1"/>
    <property type="match status" value="1"/>
</dbReference>
<dbReference type="Pfam" id="PF00108">
    <property type="entry name" value="Thiolase_N"/>
    <property type="match status" value="1"/>
</dbReference>
<sequence length="394" mass="42766">MLRKVAIVSAHQTKFEEKKADERFQEMCYPLVRKCLDDTGLVFVPGRGIDFAITCSDDFFDQRTISDGPMGDLVGTGRWGGEEKVACDGAEAIQYAAAGIASGHYDIVIVLAHAKESQVDSRNIVTFHAFEPFYTRFLGMDYTQALGLQAESYMNKWGVTEKQLAAIAVRAAKNGAKNPNAQRTGSIKVDDVMKSKVVVSPIKELDLYPVSDGAVCMILAEETKARVLTDKPVWITGYGNCYDSYYLGDRNLYESTSLPKAAWSAYRIAGIIDPMEEFDIAEISVQATYQEPLWYEGLGLAEQGKGMELFESGKTDMGGKLPVNPSGGQLCGNPLLLSGIVRGAEAFLQLRGEANGYQVKGAGRALVHGTAGPAGQFHTVLVLENDKAQEGGKS</sequence>
<dbReference type="InterPro" id="IPR020616">
    <property type="entry name" value="Thiolase_N"/>
</dbReference>
<name>A0A9D8PP67_9DELT</name>
<reference evidence="3" key="1">
    <citation type="journal article" date="2021" name="Environ. Microbiol.">
        <title>Genomic characterization of three novel Desulfobacterota classes expand the metabolic and phylogenetic diversity of the phylum.</title>
        <authorList>
            <person name="Murphy C.L."/>
            <person name="Biggerstaff J."/>
            <person name="Eichhorn A."/>
            <person name="Ewing E."/>
            <person name="Shahan R."/>
            <person name="Soriano D."/>
            <person name="Stewart S."/>
            <person name="VanMol K."/>
            <person name="Walker R."/>
            <person name="Walters P."/>
            <person name="Elshahed M.S."/>
            <person name="Youssef N.H."/>
        </authorList>
    </citation>
    <scope>NUCLEOTIDE SEQUENCE</scope>
    <source>
        <strain evidence="3">Zod_Metabat.24</strain>
    </source>
</reference>